<evidence type="ECO:0000256" key="6">
    <source>
        <dbReference type="ARBA" id="ARBA00023136"/>
    </source>
</evidence>
<dbReference type="GO" id="GO:0005886">
    <property type="term" value="C:plasma membrane"/>
    <property type="evidence" value="ECO:0007669"/>
    <property type="project" value="UniProtKB-SubCell"/>
</dbReference>
<evidence type="ECO:0000256" key="1">
    <source>
        <dbReference type="ARBA" id="ARBA00004651"/>
    </source>
</evidence>
<dbReference type="Pfam" id="PF00005">
    <property type="entry name" value="ABC_tran"/>
    <property type="match status" value="1"/>
</dbReference>
<evidence type="ECO:0000256" key="3">
    <source>
        <dbReference type="ARBA" id="ARBA00022741"/>
    </source>
</evidence>
<protein>
    <submittedName>
        <fullName evidence="10">ABC transporter ATP-binding protein</fullName>
    </submittedName>
</protein>
<name>A0A7K0K3G7_9ACTO</name>
<feature type="domain" description="ABC transmembrane type-1" evidence="9">
    <location>
        <begin position="1"/>
        <end position="309"/>
    </location>
</feature>
<keyword evidence="4 10" id="KW-0067">ATP-binding</keyword>
<evidence type="ECO:0000259" key="8">
    <source>
        <dbReference type="PROSITE" id="PS50893"/>
    </source>
</evidence>
<dbReference type="PANTHER" id="PTHR24221">
    <property type="entry name" value="ATP-BINDING CASSETTE SUB-FAMILY B"/>
    <property type="match status" value="1"/>
</dbReference>
<evidence type="ECO:0000313" key="10">
    <source>
        <dbReference type="EMBL" id="MST50021.1"/>
    </source>
</evidence>
<dbReference type="GO" id="GO:0140359">
    <property type="term" value="F:ABC-type transporter activity"/>
    <property type="evidence" value="ECO:0007669"/>
    <property type="project" value="InterPro"/>
</dbReference>
<dbReference type="Pfam" id="PF00664">
    <property type="entry name" value="ABC_membrane"/>
    <property type="match status" value="1"/>
</dbReference>
<feature type="transmembrane region" description="Helical" evidence="7">
    <location>
        <begin position="62"/>
        <end position="80"/>
    </location>
</feature>
<dbReference type="InterPro" id="IPR011527">
    <property type="entry name" value="ABC1_TM_dom"/>
</dbReference>
<dbReference type="PROSITE" id="PS50929">
    <property type="entry name" value="ABC_TM1F"/>
    <property type="match status" value="1"/>
</dbReference>
<dbReference type="InterPro" id="IPR003593">
    <property type="entry name" value="AAA+_ATPase"/>
</dbReference>
<dbReference type="PANTHER" id="PTHR24221:SF654">
    <property type="entry name" value="ATP-BINDING CASSETTE SUB-FAMILY B MEMBER 6"/>
    <property type="match status" value="1"/>
</dbReference>
<dbReference type="SUPFAM" id="SSF90123">
    <property type="entry name" value="ABC transporter transmembrane region"/>
    <property type="match status" value="1"/>
</dbReference>
<comment type="subcellular location">
    <subcellularLocation>
        <location evidence="1">Cell membrane</location>
        <topology evidence="1">Multi-pass membrane protein</topology>
    </subcellularLocation>
</comment>
<keyword evidence="5 7" id="KW-1133">Transmembrane helix</keyword>
<dbReference type="PROSITE" id="PS50893">
    <property type="entry name" value="ABC_TRANSPORTER_2"/>
    <property type="match status" value="1"/>
</dbReference>
<keyword evidence="11" id="KW-1185">Reference proteome</keyword>
<feature type="transmembrane region" description="Helical" evidence="7">
    <location>
        <begin position="145"/>
        <end position="161"/>
    </location>
</feature>
<organism evidence="10 11">
    <name type="scientific">Mobiluncus porci</name>
    <dbReference type="NCBI Taxonomy" id="2652278"/>
    <lineage>
        <taxon>Bacteria</taxon>
        <taxon>Bacillati</taxon>
        <taxon>Actinomycetota</taxon>
        <taxon>Actinomycetes</taxon>
        <taxon>Actinomycetales</taxon>
        <taxon>Actinomycetaceae</taxon>
        <taxon>Mobiluncus</taxon>
    </lineage>
</organism>
<proteinExistence type="predicted"/>
<sequence>MLAMAAVFVAGGKILDGFLLAASGGEVSDVVSEAATTTESGAGETSATVPTFSGLFPAPANLTLWIAGAVATLLVFLGKFGEAHLETTSQIREENRIREMLITGVFRLGPARVKRAQLGRLVNLATDSSEKFTVYLQSFLPQVKGSFSAPILLVAAMAVFVHPLLAVLMTVCLPVIPLGIVVFLKLFRRSSSGSTRARSALAAAYLDALGGLTTLQLLGAGNRVSNQLEAVGEENRRATMQLLRSNQVVIFVLDTVFSLFAVTSAAVLLMFLAMNGDVTPGQTLTGLGLGLLLLEPIDHFGSFFYIAMGGRGAGRGILEFLGSVPGQRRLQQAAGGAAAGAAHFSTSDDSMVQLEDVSSGYGDRDVLTGVNLALREGERVAVVGASGQGKSTLLNLIKGFIAPTQGQVRVKGRSGKLLDESALVSQNTWLFTGTVRENLAAVAPGASEGELWKALREAHLDAEIRALPDGLDARLGENGAGLSSGQKQRLSLARALVSGRKILLLDEATSQVDLASEREILAALAELGREYTLLMVTHRGRVCELADRVVEVSNGEVRGIE</sequence>
<evidence type="ECO:0000313" key="11">
    <source>
        <dbReference type="Proteomes" id="UP000442535"/>
    </source>
</evidence>
<dbReference type="InterPro" id="IPR003439">
    <property type="entry name" value="ABC_transporter-like_ATP-bd"/>
</dbReference>
<dbReference type="Gene3D" id="3.40.50.300">
    <property type="entry name" value="P-loop containing nucleotide triphosphate hydrolases"/>
    <property type="match status" value="1"/>
</dbReference>
<keyword evidence="6 7" id="KW-0472">Membrane</keyword>
<dbReference type="Gene3D" id="1.20.1560.10">
    <property type="entry name" value="ABC transporter type 1, transmembrane domain"/>
    <property type="match status" value="1"/>
</dbReference>
<evidence type="ECO:0000259" key="9">
    <source>
        <dbReference type="PROSITE" id="PS50929"/>
    </source>
</evidence>
<dbReference type="PROSITE" id="PS00211">
    <property type="entry name" value="ABC_TRANSPORTER_1"/>
    <property type="match status" value="1"/>
</dbReference>
<dbReference type="GO" id="GO:0016887">
    <property type="term" value="F:ATP hydrolysis activity"/>
    <property type="evidence" value="ECO:0007669"/>
    <property type="project" value="InterPro"/>
</dbReference>
<accession>A0A7K0K3G7</accession>
<feature type="transmembrane region" description="Helical" evidence="7">
    <location>
        <begin position="167"/>
        <end position="187"/>
    </location>
</feature>
<keyword evidence="3" id="KW-0547">Nucleotide-binding</keyword>
<dbReference type="GO" id="GO:0005524">
    <property type="term" value="F:ATP binding"/>
    <property type="evidence" value="ECO:0007669"/>
    <property type="project" value="UniProtKB-KW"/>
</dbReference>
<evidence type="ECO:0000256" key="4">
    <source>
        <dbReference type="ARBA" id="ARBA00022840"/>
    </source>
</evidence>
<evidence type="ECO:0000256" key="5">
    <source>
        <dbReference type="ARBA" id="ARBA00022989"/>
    </source>
</evidence>
<dbReference type="InterPro" id="IPR036640">
    <property type="entry name" value="ABC1_TM_sf"/>
</dbReference>
<dbReference type="SUPFAM" id="SSF52540">
    <property type="entry name" value="P-loop containing nucleoside triphosphate hydrolases"/>
    <property type="match status" value="1"/>
</dbReference>
<feature type="transmembrane region" description="Helical" evidence="7">
    <location>
        <begin position="248"/>
        <end position="274"/>
    </location>
</feature>
<feature type="domain" description="ABC transporter" evidence="8">
    <location>
        <begin position="352"/>
        <end position="560"/>
    </location>
</feature>
<evidence type="ECO:0000256" key="2">
    <source>
        <dbReference type="ARBA" id="ARBA00022692"/>
    </source>
</evidence>
<gene>
    <name evidence="10" type="ORF">FYJ63_07200</name>
</gene>
<dbReference type="InterPro" id="IPR039421">
    <property type="entry name" value="Type_1_exporter"/>
</dbReference>
<dbReference type="SMART" id="SM00382">
    <property type="entry name" value="AAA"/>
    <property type="match status" value="1"/>
</dbReference>
<dbReference type="AlphaFoldDB" id="A0A7K0K3G7"/>
<reference evidence="10 11" key="1">
    <citation type="submission" date="2019-08" db="EMBL/GenBank/DDBJ databases">
        <title>In-depth cultivation of the pig gut microbiome towards novel bacterial diversity and tailored functional studies.</title>
        <authorList>
            <person name="Wylensek D."/>
            <person name="Hitch T.C.A."/>
            <person name="Clavel T."/>
        </authorList>
    </citation>
    <scope>NUCLEOTIDE SEQUENCE [LARGE SCALE GENOMIC DNA]</scope>
    <source>
        <strain evidence="10 11">RF-GAM-744-WT-7</strain>
    </source>
</reference>
<dbReference type="Proteomes" id="UP000442535">
    <property type="component" value="Unassembled WGS sequence"/>
</dbReference>
<dbReference type="EMBL" id="VUMY01000012">
    <property type="protein sequence ID" value="MST50021.1"/>
    <property type="molecule type" value="Genomic_DNA"/>
</dbReference>
<evidence type="ECO:0000256" key="7">
    <source>
        <dbReference type="SAM" id="Phobius"/>
    </source>
</evidence>
<comment type="caution">
    <text evidence="10">The sequence shown here is derived from an EMBL/GenBank/DDBJ whole genome shotgun (WGS) entry which is preliminary data.</text>
</comment>
<keyword evidence="2 7" id="KW-0812">Transmembrane</keyword>
<dbReference type="InterPro" id="IPR027417">
    <property type="entry name" value="P-loop_NTPase"/>
</dbReference>
<dbReference type="InterPro" id="IPR017871">
    <property type="entry name" value="ABC_transporter-like_CS"/>
</dbReference>